<feature type="domain" description="Fungal lipase-type" evidence="2">
    <location>
        <begin position="315"/>
        <end position="471"/>
    </location>
</feature>
<sequence length="633" mass="71522">MTENTTKSTDTSRDGESCATSVLEDSMFGFACADIIYLYADLRLLSATGYTSTPFDQLTVDSDAYFGRIPVGGIDFNLNDRKDRHRRTNPANMLLSLLQELQREAARCRDSQVLEAQEEKLRGAPFAVRRRRQSAPLVYMPAGVSTTNTNESNRRGNHDRSNAPDNTMLDCIEMILKSSMKHDPSTPRACVLKDIHTGCCLEHYFHLQYSQLLLSNLYRDAKNAGLYDPNEMATTRQQQNYDGVQDGALFLLEEAVHSPSDAKIYQILQSQFKENSIASQIMSDTTELVWFHDYFPSHEAVFGILVDYKLKVIHVVFRGTVTVQNWVSNLKFHSVVAPNPIPEDYPNKKEDFNLHDGFQSYILRQRLDTHQQWYETVCDLVDYYGNSLLGGTYEMTVSGHSLGGACATLMGFYASTDPRMTLQGPVVIQSFAAPMVGCHAFADAFRHQESVGKLRHARFFNESDIVPRLPVNIKFWEARGSPWAHTGLGIELFTIHDDSWSAASLCKWVFRGCRQRTKDSCLAAIKYAARKDYWEALWDALCGNLVFHLDVCNTGRNHIMLEVQARMQHALSQSVDDGLDCWTKLSLEDLYQRHLKGQEVQVRDSYAKVKVTLAIGTIAIGASSVFLGRWICT</sequence>
<evidence type="ECO:0000313" key="4">
    <source>
        <dbReference type="Proteomes" id="UP001153069"/>
    </source>
</evidence>
<dbReference type="Gene3D" id="3.40.50.1820">
    <property type="entry name" value="alpha/beta hydrolase"/>
    <property type="match status" value="1"/>
</dbReference>
<dbReference type="EMBL" id="CAICTM010001530">
    <property type="protein sequence ID" value="CAB9524394.1"/>
    <property type="molecule type" value="Genomic_DNA"/>
</dbReference>
<evidence type="ECO:0000259" key="2">
    <source>
        <dbReference type="Pfam" id="PF01764"/>
    </source>
</evidence>
<dbReference type="Pfam" id="PF01764">
    <property type="entry name" value="Lipase_3"/>
    <property type="match status" value="1"/>
</dbReference>
<dbReference type="Proteomes" id="UP001153069">
    <property type="component" value="Unassembled WGS sequence"/>
</dbReference>
<dbReference type="PANTHER" id="PTHR45856:SF11">
    <property type="entry name" value="FUNGAL LIPASE-LIKE DOMAIN-CONTAINING PROTEIN"/>
    <property type="match status" value="1"/>
</dbReference>
<dbReference type="AlphaFoldDB" id="A0A9N8EQT5"/>
<keyword evidence="4" id="KW-1185">Reference proteome</keyword>
<dbReference type="InterPro" id="IPR002921">
    <property type="entry name" value="Fungal_lipase-type"/>
</dbReference>
<dbReference type="SUPFAM" id="SSF53474">
    <property type="entry name" value="alpha/beta-Hydrolases"/>
    <property type="match status" value="1"/>
</dbReference>
<evidence type="ECO:0000256" key="1">
    <source>
        <dbReference type="SAM" id="MobiDB-lite"/>
    </source>
</evidence>
<evidence type="ECO:0000313" key="3">
    <source>
        <dbReference type="EMBL" id="CAB9524394.1"/>
    </source>
</evidence>
<accession>A0A9N8EQT5</accession>
<dbReference type="InterPro" id="IPR029058">
    <property type="entry name" value="AB_hydrolase_fold"/>
</dbReference>
<dbReference type="CDD" id="cd00519">
    <property type="entry name" value="Lipase_3"/>
    <property type="match status" value="1"/>
</dbReference>
<name>A0A9N8EQT5_9STRA</name>
<dbReference type="InterPro" id="IPR051218">
    <property type="entry name" value="Sec_MonoDiacylglyc_Lipase"/>
</dbReference>
<protein>
    <submittedName>
        <fullName evidence="3">Phospholipase A1</fullName>
    </submittedName>
</protein>
<gene>
    <name evidence="3" type="ORF">SEMRO_1532_G280260.1</name>
</gene>
<comment type="caution">
    <text evidence="3">The sequence shown here is derived from an EMBL/GenBank/DDBJ whole genome shotgun (WGS) entry which is preliminary data.</text>
</comment>
<organism evidence="3 4">
    <name type="scientific">Seminavis robusta</name>
    <dbReference type="NCBI Taxonomy" id="568900"/>
    <lineage>
        <taxon>Eukaryota</taxon>
        <taxon>Sar</taxon>
        <taxon>Stramenopiles</taxon>
        <taxon>Ochrophyta</taxon>
        <taxon>Bacillariophyta</taxon>
        <taxon>Bacillariophyceae</taxon>
        <taxon>Bacillariophycidae</taxon>
        <taxon>Naviculales</taxon>
        <taxon>Naviculaceae</taxon>
        <taxon>Seminavis</taxon>
    </lineage>
</organism>
<dbReference type="GO" id="GO:0006629">
    <property type="term" value="P:lipid metabolic process"/>
    <property type="evidence" value="ECO:0007669"/>
    <property type="project" value="InterPro"/>
</dbReference>
<dbReference type="OrthoDB" id="41339at2759"/>
<reference evidence="3" key="1">
    <citation type="submission" date="2020-06" db="EMBL/GenBank/DDBJ databases">
        <authorList>
            <consortium name="Plant Systems Biology data submission"/>
        </authorList>
    </citation>
    <scope>NUCLEOTIDE SEQUENCE</scope>
    <source>
        <strain evidence="3">D6</strain>
    </source>
</reference>
<feature type="compositionally biased region" description="Basic and acidic residues" evidence="1">
    <location>
        <begin position="152"/>
        <end position="162"/>
    </location>
</feature>
<dbReference type="PANTHER" id="PTHR45856">
    <property type="entry name" value="ALPHA/BETA-HYDROLASES SUPERFAMILY PROTEIN"/>
    <property type="match status" value="1"/>
</dbReference>
<feature type="region of interest" description="Disordered" evidence="1">
    <location>
        <begin position="143"/>
        <end position="164"/>
    </location>
</feature>
<proteinExistence type="predicted"/>